<keyword evidence="6" id="KW-0804">Transcription</keyword>
<organism evidence="11 12">
    <name type="scientific">Hypocrea jecorina (strain ATCC 56765 / BCRC 32924 / NRRL 11460 / Rut C-30)</name>
    <name type="common">Trichoderma reesei</name>
    <dbReference type="NCBI Taxonomy" id="1344414"/>
    <lineage>
        <taxon>Eukaryota</taxon>
        <taxon>Fungi</taxon>
        <taxon>Dikarya</taxon>
        <taxon>Ascomycota</taxon>
        <taxon>Pezizomycotina</taxon>
        <taxon>Sordariomycetes</taxon>
        <taxon>Hypocreomycetidae</taxon>
        <taxon>Hypocreales</taxon>
        <taxon>Hypocreaceae</taxon>
        <taxon>Trichoderma</taxon>
    </lineage>
</organism>
<gene>
    <name evidence="11" type="ORF">M419DRAFT_9208</name>
</gene>
<dbReference type="GO" id="GO:0003714">
    <property type="term" value="F:transcription corepressor activity"/>
    <property type="evidence" value="ECO:0007669"/>
    <property type="project" value="TreeGrafter"/>
</dbReference>
<feature type="compositionally biased region" description="Low complexity" evidence="9">
    <location>
        <begin position="393"/>
        <end position="414"/>
    </location>
</feature>
<dbReference type="EMBL" id="KI911149">
    <property type="protein sequence ID" value="ETS01060.1"/>
    <property type="molecule type" value="Genomic_DNA"/>
</dbReference>
<evidence type="ECO:0000256" key="5">
    <source>
        <dbReference type="ARBA" id="ARBA00023015"/>
    </source>
</evidence>
<feature type="region of interest" description="Disordered" evidence="9">
    <location>
        <begin position="328"/>
        <end position="420"/>
    </location>
</feature>
<dbReference type="SMART" id="SM00717">
    <property type="entry name" value="SANT"/>
    <property type="match status" value="1"/>
</dbReference>
<dbReference type="AlphaFoldDB" id="A0A024S6T0"/>
<dbReference type="InterPro" id="IPR001005">
    <property type="entry name" value="SANT/Myb"/>
</dbReference>
<evidence type="ECO:0000256" key="9">
    <source>
        <dbReference type="SAM" id="MobiDB-lite"/>
    </source>
</evidence>
<name>A0A024S6T0_HYPJR</name>
<evidence type="ECO:0000259" key="10">
    <source>
        <dbReference type="SMART" id="SM00717"/>
    </source>
</evidence>
<feature type="region of interest" description="Disordered" evidence="9">
    <location>
        <begin position="523"/>
        <end position="639"/>
    </location>
</feature>
<comment type="function">
    <text evidence="8">Component of the SWR1 complex which mediates the ATP-dependent exchange of histone H2A for the H2A variant HZT1 leading to transcriptional regulation of selected genes by chromatin remodeling. Component of the NuA4 histone acetyltransferase complex which is involved in transcriptional activation of selected genes principally by acetylation of nucleosomal histone H4 and H2A. The NuA4 complex is also involved in DNA repair.</text>
</comment>
<dbReference type="OrthoDB" id="19740at2759"/>
<evidence type="ECO:0000256" key="1">
    <source>
        <dbReference type="ARBA" id="ARBA00004123"/>
    </source>
</evidence>
<evidence type="ECO:0000256" key="7">
    <source>
        <dbReference type="ARBA" id="ARBA00023242"/>
    </source>
</evidence>
<evidence type="ECO:0000256" key="2">
    <source>
        <dbReference type="ARBA" id="ARBA00006918"/>
    </source>
</evidence>
<evidence type="ECO:0000313" key="11">
    <source>
        <dbReference type="EMBL" id="ETS01060.1"/>
    </source>
</evidence>
<keyword evidence="7" id="KW-0539">Nucleus</keyword>
<feature type="region of interest" description="Disordered" evidence="9">
    <location>
        <begin position="1"/>
        <end position="34"/>
    </location>
</feature>
<proteinExistence type="inferred from homology"/>
<feature type="compositionally biased region" description="Polar residues" evidence="9">
    <location>
        <begin position="344"/>
        <end position="354"/>
    </location>
</feature>
<dbReference type="InterPro" id="IPR032563">
    <property type="entry name" value="DAMP1_SANT-like"/>
</dbReference>
<keyword evidence="4" id="KW-0156">Chromatin regulator</keyword>
<evidence type="ECO:0000313" key="12">
    <source>
        <dbReference type="Proteomes" id="UP000024376"/>
    </source>
</evidence>
<feature type="region of interest" description="Disordered" evidence="9">
    <location>
        <begin position="95"/>
        <end position="120"/>
    </location>
</feature>
<feature type="compositionally biased region" description="Basic and acidic residues" evidence="9">
    <location>
        <begin position="593"/>
        <end position="611"/>
    </location>
</feature>
<dbReference type="HOGENOM" id="CLU_018539_3_1_1"/>
<dbReference type="Gene3D" id="1.10.10.60">
    <property type="entry name" value="Homeodomain-like"/>
    <property type="match status" value="1"/>
</dbReference>
<comment type="subcellular location">
    <subcellularLocation>
        <location evidence="1">Nucleus</location>
    </subcellularLocation>
</comment>
<dbReference type="Proteomes" id="UP000024376">
    <property type="component" value="Unassembled WGS sequence"/>
</dbReference>
<accession>A0A024S6T0</accession>
<sequence length="639" mass="71748">MTSSDVRDVLNLPDGAAAGPRPSKKQKVAAPRPNLKGLAREVHNLGGDNPIAIVPEVTQFKKRRFVSRKPAAHWELRAFRNSGRKDGSLLLKHWRRADDGKQRQAGEGNATGSKDEEEEIEDSLYAKYNVQVSVPQYSDDQYRQVLENPDWTKEETDYLMELVRDYDIRWPLIWDRYEWSPPATNGEADADGDERKAIVPATRSRSMEDLKARYYEVASRMMAVQKPVQYMTQPEFALHELMAHFNPQQEKLRKEFALNSLSRTREEAREEESLLLEIKRILARSDRFNEERRELYNRLDYPHAEQDIATFKSSAGLQTLLQNLMTADKSKKRKSIMGGEAPTPSGQPTPQQAAPENGRRDSAAASTGTRESNAPTAASTSNKKAQQQHHHQQQQQQQQQQHQAQQQQQAQQAQPQERKKLTEQEELIYGVTHHDRLGSGPTFRTEKINKLFSHKSNQQQLRITNTLNELDVPAKLAMPTAATTAAFEQLLAAVNSLLDARKVNDKIDAEIRLELAKKAELEKALGQQEADKSEDADGDAKDETAAADEASKDNGQDDGAEAQPGDGEKEEEGEKATPSDEATAKPSVEEPEDKNQNTDTNADKDKEKDGQPESGVTTRKRSASVLSSVSDKSTKKQKK</sequence>
<dbReference type="GO" id="GO:0006281">
    <property type="term" value="P:DNA repair"/>
    <property type="evidence" value="ECO:0007669"/>
    <property type="project" value="InterPro"/>
</dbReference>
<feature type="compositionally biased region" description="Basic and acidic residues" evidence="9">
    <location>
        <begin position="523"/>
        <end position="555"/>
    </location>
</feature>
<dbReference type="PANTHER" id="PTHR12855:SF10">
    <property type="entry name" value="DNA METHYLTRANSFERASE 1-ASSOCIATED PROTEIN 1"/>
    <property type="match status" value="1"/>
</dbReference>
<comment type="similarity">
    <text evidence="2">Belongs to the SWC4 family.</text>
</comment>
<evidence type="ECO:0000256" key="4">
    <source>
        <dbReference type="ARBA" id="ARBA00022853"/>
    </source>
</evidence>
<dbReference type="GO" id="GO:0000812">
    <property type="term" value="C:Swr1 complex"/>
    <property type="evidence" value="ECO:0007669"/>
    <property type="project" value="TreeGrafter"/>
</dbReference>
<dbReference type="GO" id="GO:0006338">
    <property type="term" value="P:chromatin remodeling"/>
    <property type="evidence" value="ECO:0007669"/>
    <property type="project" value="InterPro"/>
</dbReference>
<dbReference type="KEGG" id="trr:M419DRAFT_9208"/>
<dbReference type="GO" id="GO:0035267">
    <property type="term" value="C:NuA4 histone acetyltransferase complex"/>
    <property type="evidence" value="ECO:0007669"/>
    <property type="project" value="InterPro"/>
</dbReference>
<dbReference type="InterPro" id="IPR027109">
    <property type="entry name" value="Swc4/Dmap1"/>
</dbReference>
<protein>
    <recommendedName>
        <fullName evidence="3">SWR1-complex protein 4</fullName>
    </recommendedName>
</protein>
<dbReference type="PANTHER" id="PTHR12855">
    <property type="entry name" value="DNA METHYLTRANSFERASE 1-ASSOCIATED PROTEIN 1 FAMILY MEMBER"/>
    <property type="match status" value="1"/>
</dbReference>
<feature type="domain" description="Myb-like" evidence="10">
    <location>
        <begin position="147"/>
        <end position="220"/>
    </location>
</feature>
<reference evidence="12" key="1">
    <citation type="journal article" date="2013" name="Ind. Biotechnol.">
        <title>Comparative genomics analysis of Trichoderma reesei strains.</title>
        <authorList>
            <person name="Koike H."/>
            <person name="Aerts A."/>
            <person name="LaButti K."/>
            <person name="Grigoriev I.V."/>
            <person name="Baker S.E."/>
        </authorList>
    </citation>
    <scope>NUCLEOTIDE SEQUENCE [LARGE SCALE GENOMIC DNA]</scope>
    <source>
        <strain evidence="12">ATCC 56765 / BCRC 32924 / NRRL 11460 / Rut C-30</strain>
    </source>
</reference>
<feature type="compositionally biased region" description="Polar residues" evidence="9">
    <location>
        <begin position="364"/>
        <end position="384"/>
    </location>
</feature>
<dbReference type="Pfam" id="PF16282">
    <property type="entry name" value="SANT_DAMP1_like"/>
    <property type="match status" value="1"/>
</dbReference>
<evidence type="ECO:0000256" key="8">
    <source>
        <dbReference type="ARBA" id="ARBA00025264"/>
    </source>
</evidence>
<evidence type="ECO:0000256" key="6">
    <source>
        <dbReference type="ARBA" id="ARBA00023163"/>
    </source>
</evidence>
<evidence type="ECO:0000256" key="3">
    <source>
        <dbReference type="ARBA" id="ARBA00019132"/>
    </source>
</evidence>
<dbReference type="GO" id="GO:0000122">
    <property type="term" value="P:negative regulation of transcription by RNA polymerase II"/>
    <property type="evidence" value="ECO:0007669"/>
    <property type="project" value="TreeGrafter"/>
</dbReference>
<keyword evidence="5" id="KW-0805">Transcription regulation</keyword>